<evidence type="ECO:0000313" key="8">
    <source>
        <dbReference type="Proteomes" id="UP000192920"/>
    </source>
</evidence>
<dbReference type="AlphaFoldDB" id="A0A1Y6BGA4"/>
<dbReference type="InterPro" id="IPR050109">
    <property type="entry name" value="HTH-type_TetR-like_transc_reg"/>
</dbReference>
<reference evidence="8" key="1">
    <citation type="submission" date="2017-04" db="EMBL/GenBank/DDBJ databases">
        <authorList>
            <person name="Varghese N."/>
            <person name="Submissions S."/>
        </authorList>
    </citation>
    <scope>NUCLEOTIDE SEQUENCE [LARGE SCALE GENOMIC DNA]</scope>
    <source>
        <strain evidence="8">DSM 22618</strain>
    </source>
</reference>
<feature type="domain" description="HTH tetR-type" evidence="6">
    <location>
        <begin position="29"/>
        <end position="89"/>
    </location>
</feature>
<dbReference type="PROSITE" id="PS50977">
    <property type="entry name" value="HTH_TETR_2"/>
    <property type="match status" value="1"/>
</dbReference>
<dbReference type="InterPro" id="IPR009057">
    <property type="entry name" value="Homeodomain-like_sf"/>
</dbReference>
<dbReference type="Pfam" id="PF00440">
    <property type="entry name" value="TetR_N"/>
    <property type="match status" value="1"/>
</dbReference>
<dbReference type="GO" id="GO:0003700">
    <property type="term" value="F:DNA-binding transcription factor activity"/>
    <property type="evidence" value="ECO:0007669"/>
    <property type="project" value="TreeGrafter"/>
</dbReference>
<feature type="region of interest" description="Disordered" evidence="5">
    <location>
        <begin position="1"/>
        <end position="29"/>
    </location>
</feature>
<evidence type="ECO:0000256" key="2">
    <source>
        <dbReference type="ARBA" id="ARBA00023125"/>
    </source>
</evidence>
<feature type="compositionally biased region" description="Polar residues" evidence="5">
    <location>
        <begin position="1"/>
        <end position="10"/>
    </location>
</feature>
<dbReference type="EMBL" id="FXAG01000005">
    <property type="protein sequence ID" value="SMF09844.1"/>
    <property type="molecule type" value="Genomic_DNA"/>
</dbReference>
<keyword evidence="2 4" id="KW-0238">DNA-binding</keyword>
<feature type="DNA-binding region" description="H-T-H motif" evidence="4">
    <location>
        <begin position="52"/>
        <end position="71"/>
    </location>
</feature>
<dbReference type="Gene3D" id="1.10.357.10">
    <property type="entry name" value="Tetracycline Repressor, domain 2"/>
    <property type="match status" value="1"/>
</dbReference>
<dbReference type="STRING" id="1123014.SAMN02745746_01234"/>
<evidence type="ECO:0000256" key="1">
    <source>
        <dbReference type="ARBA" id="ARBA00023015"/>
    </source>
</evidence>
<dbReference type="InterPro" id="IPR001647">
    <property type="entry name" value="HTH_TetR"/>
</dbReference>
<dbReference type="SUPFAM" id="SSF46689">
    <property type="entry name" value="Homeodomain-like"/>
    <property type="match status" value="1"/>
</dbReference>
<evidence type="ECO:0000313" key="7">
    <source>
        <dbReference type="EMBL" id="SMF09844.1"/>
    </source>
</evidence>
<protein>
    <submittedName>
        <fullName evidence="7">Transcriptional regulator, TetR family</fullName>
    </submittedName>
</protein>
<dbReference type="PANTHER" id="PTHR30055">
    <property type="entry name" value="HTH-TYPE TRANSCRIPTIONAL REGULATOR RUTR"/>
    <property type="match status" value="1"/>
</dbReference>
<accession>A0A1Y6BGA4</accession>
<dbReference type="RefSeq" id="WP_085275561.1">
    <property type="nucleotide sequence ID" value="NZ_FXAG01000005.1"/>
</dbReference>
<gene>
    <name evidence="7" type="ORF">SAMN02745746_01234</name>
</gene>
<dbReference type="PRINTS" id="PR00455">
    <property type="entry name" value="HTHTETR"/>
</dbReference>
<dbReference type="GO" id="GO:0000976">
    <property type="term" value="F:transcription cis-regulatory region binding"/>
    <property type="evidence" value="ECO:0007669"/>
    <property type="project" value="TreeGrafter"/>
</dbReference>
<keyword evidence="1" id="KW-0805">Transcription regulation</keyword>
<evidence type="ECO:0000259" key="6">
    <source>
        <dbReference type="PROSITE" id="PS50977"/>
    </source>
</evidence>
<sequence>MPGNLSNSVVPTPDELSAAQTGRRERKRQQQLDHLADTAWALFEAEGYEAVTMERIAEAADVAKGTLYKHFPVKEALLRHRFHRELRESQAGLVPVIQAEAPGAARLRRFFALSAEWSERHRRYLLPYVQYRLAEPRHPNDDRQRSGLERIFTALIADGQEAGCFRRDVSPTVLAVYLEFLYLAALLRWLTEAASSLPGEFESMLDVFFGGLEVRV</sequence>
<evidence type="ECO:0000256" key="5">
    <source>
        <dbReference type="SAM" id="MobiDB-lite"/>
    </source>
</evidence>
<keyword evidence="8" id="KW-1185">Reference proteome</keyword>
<dbReference type="InterPro" id="IPR036271">
    <property type="entry name" value="Tet_transcr_reg_TetR-rel_C_sf"/>
</dbReference>
<keyword evidence="3" id="KW-0804">Transcription</keyword>
<evidence type="ECO:0000256" key="4">
    <source>
        <dbReference type="PROSITE-ProRule" id="PRU00335"/>
    </source>
</evidence>
<dbReference type="PANTHER" id="PTHR30055:SF234">
    <property type="entry name" value="HTH-TYPE TRANSCRIPTIONAL REGULATOR BETI"/>
    <property type="match status" value="1"/>
</dbReference>
<dbReference type="SUPFAM" id="SSF48498">
    <property type="entry name" value="Tetracyclin repressor-like, C-terminal domain"/>
    <property type="match status" value="1"/>
</dbReference>
<evidence type="ECO:0000256" key="3">
    <source>
        <dbReference type="ARBA" id="ARBA00023163"/>
    </source>
</evidence>
<organism evidence="7 8">
    <name type="scientific">Pseudogulbenkiania subflava DSM 22618</name>
    <dbReference type="NCBI Taxonomy" id="1123014"/>
    <lineage>
        <taxon>Bacteria</taxon>
        <taxon>Pseudomonadati</taxon>
        <taxon>Pseudomonadota</taxon>
        <taxon>Betaproteobacteria</taxon>
        <taxon>Neisseriales</taxon>
        <taxon>Chromobacteriaceae</taxon>
        <taxon>Pseudogulbenkiania</taxon>
    </lineage>
</organism>
<name>A0A1Y6BGA4_9NEIS</name>
<dbReference type="Proteomes" id="UP000192920">
    <property type="component" value="Unassembled WGS sequence"/>
</dbReference>
<proteinExistence type="predicted"/>